<evidence type="ECO:0000256" key="4">
    <source>
        <dbReference type="PROSITE-ProRule" id="PRU00335"/>
    </source>
</evidence>
<dbReference type="EMBL" id="JACHJJ010000006">
    <property type="protein sequence ID" value="MBB5963218.1"/>
    <property type="molecule type" value="Genomic_DNA"/>
</dbReference>
<dbReference type="Proteomes" id="UP000562352">
    <property type="component" value="Unassembled WGS sequence"/>
</dbReference>
<evidence type="ECO:0000313" key="6">
    <source>
        <dbReference type="EMBL" id="MBB5963218.1"/>
    </source>
</evidence>
<proteinExistence type="predicted"/>
<dbReference type="InterPro" id="IPR011075">
    <property type="entry name" value="TetR_C"/>
</dbReference>
<name>A0A841D4A4_PLAVE</name>
<evidence type="ECO:0000256" key="2">
    <source>
        <dbReference type="ARBA" id="ARBA00023125"/>
    </source>
</evidence>
<dbReference type="PANTHER" id="PTHR47506:SF1">
    <property type="entry name" value="HTH-TYPE TRANSCRIPTIONAL REGULATOR YJDC"/>
    <property type="match status" value="1"/>
</dbReference>
<feature type="DNA-binding region" description="H-T-H motif" evidence="4">
    <location>
        <begin position="34"/>
        <end position="53"/>
    </location>
</feature>
<dbReference type="PANTHER" id="PTHR47506">
    <property type="entry name" value="TRANSCRIPTIONAL REGULATORY PROTEIN"/>
    <property type="match status" value="1"/>
</dbReference>
<dbReference type="GO" id="GO:0003677">
    <property type="term" value="F:DNA binding"/>
    <property type="evidence" value="ECO:0007669"/>
    <property type="project" value="UniProtKB-UniRule"/>
</dbReference>
<dbReference type="Gene3D" id="1.10.357.10">
    <property type="entry name" value="Tetracycline Repressor, domain 2"/>
    <property type="match status" value="1"/>
</dbReference>
<dbReference type="Pfam" id="PF16925">
    <property type="entry name" value="TetR_C_13"/>
    <property type="match status" value="1"/>
</dbReference>
<keyword evidence="7" id="KW-1185">Reference proteome</keyword>
<evidence type="ECO:0000259" key="5">
    <source>
        <dbReference type="PROSITE" id="PS50977"/>
    </source>
</evidence>
<evidence type="ECO:0000313" key="7">
    <source>
        <dbReference type="Proteomes" id="UP000562352"/>
    </source>
</evidence>
<comment type="caution">
    <text evidence="6">The sequence shown here is derived from an EMBL/GenBank/DDBJ whole genome shotgun (WGS) entry which is preliminary data.</text>
</comment>
<protein>
    <submittedName>
        <fullName evidence="6">AcrR family transcriptional regulator</fullName>
    </submittedName>
</protein>
<dbReference type="Pfam" id="PF00440">
    <property type="entry name" value="TetR_N"/>
    <property type="match status" value="1"/>
</dbReference>
<dbReference type="InterPro" id="IPR001647">
    <property type="entry name" value="HTH_TetR"/>
</dbReference>
<evidence type="ECO:0000256" key="1">
    <source>
        <dbReference type="ARBA" id="ARBA00023015"/>
    </source>
</evidence>
<dbReference type="InterPro" id="IPR036271">
    <property type="entry name" value="Tet_transcr_reg_TetR-rel_C_sf"/>
</dbReference>
<keyword evidence="2 4" id="KW-0238">DNA-binding</keyword>
<evidence type="ECO:0000256" key="3">
    <source>
        <dbReference type="ARBA" id="ARBA00023163"/>
    </source>
</evidence>
<keyword evidence="1" id="KW-0805">Transcription regulation</keyword>
<reference evidence="6 7" key="1">
    <citation type="submission" date="2020-08" db="EMBL/GenBank/DDBJ databases">
        <title>Genomic Encyclopedia of Type Strains, Phase III (KMG-III): the genomes of soil and plant-associated and newly described type strains.</title>
        <authorList>
            <person name="Whitman W."/>
        </authorList>
    </citation>
    <scope>NUCLEOTIDE SEQUENCE [LARGE SCALE GENOMIC DNA]</scope>
    <source>
        <strain evidence="6 7">CECT 3303</strain>
    </source>
</reference>
<accession>A0A841D4A4</accession>
<dbReference type="AlphaFoldDB" id="A0A841D4A4"/>
<keyword evidence="3" id="KW-0804">Transcription</keyword>
<dbReference type="SUPFAM" id="SSF46689">
    <property type="entry name" value="Homeodomain-like"/>
    <property type="match status" value="1"/>
</dbReference>
<dbReference type="PROSITE" id="PS50977">
    <property type="entry name" value="HTH_TETR_2"/>
    <property type="match status" value="1"/>
</dbReference>
<dbReference type="SUPFAM" id="SSF48498">
    <property type="entry name" value="Tetracyclin repressor-like, C-terminal domain"/>
    <property type="match status" value="1"/>
</dbReference>
<dbReference type="InterPro" id="IPR009057">
    <property type="entry name" value="Homeodomain-like_sf"/>
</dbReference>
<dbReference type="RefSeq" id="WP_184941176.1">
    <property type="nucleotide sequence ID" value="NZ_BAAAWZ010000001.1"/>
</dbReference>
<sequence length="208" mass="22354">MPEEPKTERGRRTRERIVAAAAGLVERQGAEATSLDQVLAEARASKSQLYHYFADKHALIRAVIAWQTATVVDGTAEQLAGIDSWDGLDAWFDTLVAHQQALDCRVGCPIGSLAAELADTDEAARQDLARSFDTWAAQLRAMLDRLRDRGLIRPDADTAALAQSTLATVQGGLLLAKTSRDPQRLRAALTAAGGYLRSLAPLPGRAAP</sequence>
<organism evidence="6 7">
    <name type="scientific">Planomonospora venezuelensis</name>
    <dbReference type="NCBI Taxonomy" id="1999"/>
    <lineage>
        <taxon>Bacteria</taxon>
        <taxon>Bacillati</taxon>
        <taxon>Actinomycetota</taxon>
        <taxon>Actinomycetes</taxon>
        <taxon>Streptosporangiales</taxon>
        <taxon>Streptosporangiaceae</taxon>
        <taxon>Planomonospora</taxon>
    </lineage>
</organism>
<dbReference type="PRINTS" id="PR00455">
    <property type="entry name" value="HTHTETR"/>
</dbReference>
<gene>
    <name evidence="6" type="ORF">FHS22_002492</name>
</gene>
<feature type="domain" description="HTH tetR-type" evidence="5">
    <location>
        <begin position="11"/>
        <end position="71"/>
    </location>
</feature>